<gene>
    <name evidence="2" type="ORF">N7E60_04125</name>
</gene>
<evidence type="ECO:0000313" key="3">
    <source>
        <dbReference type="Proteomes" id="UP001164676"/>
    </source>
</evidence>
<feature type="transmembrane region" description="Helical" evidence="1">
    <location>
        <begin position="81"/>
        <end position="104"/>
    </location>
</feature>
<proteinExistence type="predicted"/>
<organism evidence="2 3">
    <name type="scientific">Salinivibrio proteolyticus</name>
    <dbReference type="NCBI Taxonomy" id="334715"/>
    <lineage>
        <taxon>Bacteria</taxon>
        <taxon>Pseudomonadati</taxon>
        <taxon>Pseudomonadota</taxon>
        <taxon>Gammaproteobacteria</taxon>
        <taxon>Vibrionales</taxon>
        <taxon>Vibrionaceae</taxon>
        <taxon>Salinivibrio</taxon>
    </lineage>
</organism>
<feature type="transmembrane region" description="Helical" evidence="1">
    <location>
        <begin position="116"/>
        <end position="134"/>
    </location>
</feature>
<feature type="transmembrane region" description="Helical" evidence="1">
    <location>
        <begin position="140"/>
        <end position="159"/>
    </location>
</feature>
<keyword evidence="1" id="KW-0812">Transmembrane</keyword>
<accession>A0ABY7LHU2</accession>
<dbReference type="EMBL" id="CP114584">
    <property type="protein sequence ID" value="WBA15490.1"/>
    <property type="molecule type" value="Genomic_DNA"/>
</dbReference>
<dbReference type="Proteomes" id="UP001164676">
    <property type="component" value="Chromosome"/>
</dbReference>
<evidence type="ECO:0000313" key="2">
    <source>
        <dbReference type="EMBL" id="WBA15490.1"/>
    </source>
</evidence>
<protein>
    <submittedName>
        <fullName evidence="2">Uncharacterized protein</fullName>
    </submittedName>
</protein>
<keyword evidence="1" id="KW-0472">Membrane</keyword>
<keyword evidence="3" id="KW-1185">Reference proteome</keyword>
<name>A0ABY7LHU2_9GAMM</name>
<dbReference type="RefSeq" id="WP_269598200.1">
    <property type="nucleotide sequence ID" value="NZ_CP114584.1"/>
</dbReference>
<evidence type="ECO:0000256" key="1">
    <source>
        <dbReference type="SAM" id="Phobius"/>
    </source>
</evidence>
<feature type="transmembrane region" description="Helical" evidence="1">
    <location>
        <begin position="43"/>
        <end position="61"/>
    </location>
</feature>
<keyword evidence="1" id="KW-1133">Transmembrane helix</keyword>
<sequence>MQQNDTKTITSFDDIITLMNKQSSKLKKKSQQTEWQRHVSRRIPVYAGTVMVFFLICLLMTTTKALPLEQVGNLLSELSNLATSGFGVTALILLYALLHGVYIYKTHTGYNLLKHSLSLGLKLITSLLFLWIISFENKSAALITGIALFGTVTFSVILADRTLGYTRRNERYDLFSKQAEALAAKYASLKAMPESSFSEQHLNECVAFFEQLRLSKHNDAVSDSFYLINLIEKKVAG</sequence>
<reference evidence="2" key="1">
    <citation type="submission" date="2022-09" db="EMBL/GenBank/DDBJ databases">
        <authorList>
            <person name="Li Z.-J."/>
        </authorList>
    </citation>
    <scope>NUCLEOTIDE SEQUENCE</scope>
    <source>
        <strain evidence="2">TGB10</strain>
    </source>
</reference>
<dbReference type="NCBIfam" id="NF041745">
    <property type="entry name" value="RdrD"/>
    <property type="match status" value="1"/>
</dbReference>